<dbReference type="WBParaSite" id="nRc.2.0.1.t07001-RA">
    <property type="protein sequence ID" value="nRc.2.0.1.t07001-RA"/>
    <property type="gene ID" value="nRc.2.0.1.g07001"/>
</dbReference>
<reference evidence="3" key="1">
    <citation type="submission" date="2022-11" db="UniProtKB">
        <authorList>
            <consortium name="WormBaseParasite"/>
        </authorList>
    </citation>
    <scope>IDENTIFICATION</scope>
</reference>
<accession>A0A915HYT5</accession>
<feature type="compositionally biased region" description="Basic and acidic residues" evidence="1">
    <location>
        <begin position="49"/>
        <end position="63"/>
    </location>
</feature>
<dbReference type="Proteomes" id="UP000887565">
    <property type="component" value="Unplaced"/>
</dbReference>
<evidence type="ECO:0000313" key="2">
    <source>
        <dbReference type="Proteomes" id="UP000887565"/>
    </source>
</evidence>
<name>A0A915HYT5_ROMCU</name>
<evidence type="ECO:0000256" key="1">
    <source>
        <dbReference type="SAM" id="MobiDB-lite"/>
    </source>
</evidence>
<evidence type="ECO:0000313" key="3">
    <source>
        <dbReference type="WBParaSite" id="nRc.2.0.1.t07001-RA"/>
    </source>
</evidence>
<proteinExistence type="predicted"/>
<protein>
    <submittedName>
        <fullName evidence="3">Uncharacterized protein</fullName>
    </submittedName>
</protein>
<dbReference type="AlphaFoldDB" id="A0A915HYT5"/>
<feature type="region of interest" description="Disordered" evidence="1">
    <location>
        <begin position="1"/>
        <end position="32"/>
    </location>
</feature>
<sequence>MSGVNGIDNTELFGPEAGNPSEDKCGNVRRHGGGGSWYVGGIGGANMDGHGDANPKAAEEVNQDRFLQNLR</sequence>
<organism evidence="2 3">
    <name type="scientific">Romanomermis culicivorax</name>
    <name type="common">Nematode worm</name>
    <dbReference type="NCBI Taxonomy" id="13658"/>
    <lineage>
        <taxon>Eukaryota</taxon>
        <taxon>Metazoa</taxon>
        <taxon>Ecdysozoa</taxon>
        <taxon>Nematoda</taxon>
        <taxon>Enoplea</taxon>
        <taxon>Dorylaimia</taxon>
        <taxon>Mermithida</taxon>
        <taxon>Mermithoidea</taxon>
        <taxon>Mermithidae</taxon>
        <taxon>Romanomermis</taxon>
    </lineage>
</organism>
<keyword evidence="2" id="KW-1185">Reference proteome</keyword>
<feature type="region of interest" description="Disordered" evidence="1">
    <location>
        <begin position="44"/>
        <end position="71"/>
    </location>
</feature>